<dbReference type="GO" id="GO:0030119">
    <property type="term" value="C:AP-type membrane coat adaptor complex"/>
    <property type="evidence" value="ECO:0007669"/>
    <property type="project" value="TreeGrafter"/>
</dbReference>
<dbReference type="GO" id="GO:0005764">
    <property type="term" value="C:lysosome"/>
    <property type="evidence" value="ECO:0007669"/>
    <property type="project" value="TreeGrafter"/>
</dbReference>
<evidence type="ECO:0000256" key="3">
    <source>
        <dbReference type="ARBA" id="ARBA00022927"/>
    </source>
</evidence>
<dbReference type="GO" id="GO:0005770">
    <property type="term" value="C:late endosome"/>
    <property type="evidence" value="ECO:0007669"/>
    <property type="project" value="TreeGrafter"/>
</dbReference>
<dbReference type="PANTHER" id="PTHR16082">
    <property type="entry name" value="AP-5 COMPLEX SUBUNIT MU-1"/>
    <property type="match status" value="1"/>
</dbReference>
<accession>A0AAV9Y2M7</accession>
<evidence type="ECO:0000256" key="5">
    <source>
        <dbReference type="ARBA" id="ARBA00029433"/>
    </source>
</evidence>
<keyword evidence="2" id="KW-0813">Transport</keyword>
<dbReference type="InterPro" id="IPR039591">
    <property type="entry name" value="AP5M1"/>
</dbReference>
<dbReference type="PANTHER" id="PTHR16082:SF2">
    <property type="entry name" value="AP-5 COMPLEX SUBUNIT MU-1"/>
    <property type="match status" value="1"/>
</dbReference>
<dbReference type="GO" id="GO:0015031">
    <property type="term" value="P:protein transport"/>
    <property type="evidence" value="ECO:0007669"/>
    <property type="project" value="UniProtKB-KW"/>
</dbReference>
<name>A0AAV9Y2M7_9CRYT</name>
<dbReference type="GO" id="GO:0005829">
    <property type="term" value="C:cytosol"/>
    <property type="evidence" value="ECO:0007669"/>
    <property type="project" value="TreeGrafter"/>
</dbReference>
<proteinExistence type="inferred from homology"/>
<comment type="subcellular location">
    <subcellularLocation>
        <location evidence="5">Endomembrane system</location>
        <topology evidence="5">Peripheral membrane protein</topology>
        <orientation evidence="5">Cytoplasmic side</orientation>
    </subcellularLocation>
</comment>
<evidence type="ECO:0000256" key="4">
    <source>
        <dbReference type="ARBA" id="ARBA00023136"/>
    </source>
</evidence>
<evidence type="ECO:0000256" key="1">
    <source>
        <dbReference type="ARBA" id="ARBA00005324"/>
    </source>
</evidence>
<keyword evidence="3" id="KW-0653">Protein transport</keyword>
<gene>
    <name evidence="6" type="ORF">RS030_101583</name>
</gene>
<reference evidence="6 7" key="1">
    <citation type="submission" date="2023-10" db="EMBL/GenBank/DDBJ databases">
        <title>Comparative genomics analysis reveals potential genetic determinants of host preference in Cryptosporidium xiaoi.</title>
        <authorList>
            <person name="Xiao L."/>
            <person name="Li J."/>
        </authorList>
    </citation>
    <scope>NUCLEOTIDE SEQUENCE [LARGE SCALE GENOMIC DNA]</scope>
    <source>
        <strain evidence="6 7">52996</strain>
    </source>
</reference>
<sequence>MTYIRGIWLFGNSLRGSLELILSRRYKTVENRVKELLGESNYICIPDDNKILDWFLNNILYENVSRFPSKNVPLIFKSNTLGGVFSVDNIQTNDCGEIDVNKLQKISYKQLLNYMHISNEKGRNFCIWPFIYSFRNGFFLLALLSLEESISMNPKVLSIYRSFCGDFSNYVNRENNEFDVFETIKLVEIRITLQLLEDLLTIICSNQHNDLIDINNIQKIWRIMIPFGSPILDNKEAENILEVSSNNGIPKYLIRLLEENHIKSKQKIPKYKFSNEQGSGEGITNIIEDQIEDKSKYLFGDFYLDSVNETSEEVDINSEIEFNDDFSASVPISANKNLFIDVFSYGIGKLSINKKGLDYTNNSNLDYTLKFSLTEIISCFAKKHPLCTEIKYENSLVDNYTAEKFMEQISKPYSSFISGTINCSGKLPSSVSISCDVLLPWQKVFIEEETDLLVNYSELNTHINSTYINDNLDVDSINNNNNNKHKYKYIQPYILAKDNVSCTKISDEYFDLEKQVYKKLNSGISQGYNNGKLEMPFSRYKLSWKNNQINSSEIFSYWYPYEKKIPIKGYFTILPETKEPINQIAGSRSKGNFRPILIHDFQMEYCLCLDPKIVIGLEQCQITIPLIPGTLKYGRNRDIIPSMIIFNHTLRTSMGSVTISPDKKSIYWVINNPKELISKKTTNNSSKINNSSDLNRSIHLSTNAQKQNSLIQIRMNGSIRIRLIYKEKNKFKNRNKNSRIMMNENLFDKNNGNNIIFDKSLISPILESYPIDISVESGIPHYYKNKVDDNNELLYSAPNPFAMGIQSLLNHPIKDIDPMWLLELHPKIARYTDMNNTMSKKEIYKQLMDLIFSYSLVSFVANLSSNYDESTYRGIHIPKNTIKINPKALRFIGPEIYSNSGKYIIWRNS</sequence>
<evidence type="ECO:0000313" key="6">
    <source>
        <dbReference type="EMBL" id="KAK6591191.1"/>
    </source>
</evidence>
<evidence type="ECO:0000256" key="2">
    <source>
        <dbReference type="ARBA" id="ARBA00022448"/>
    </source>
</evidence>
<evidence type="ECO:0000313" key="7">
    <source>
        <dbReference type="Proteomes" id="UP001311799"/>
    </source>
</evidence>
<organism evidence="6 7">
    <name type="scientific">Cryptosporidium xiaoi</name>
    <dbReference type="NCBI Taxonomy" id="659607"/>
    <lineage>
        <taxon>Eukaryota</taxon>
        <taxon>Sar</taxon>
        <taxon>Alveolata</taxon>
        <taxon>Apicomplexa</taxon>
        <taxon>Conoidasida</taxon>
        <taxon>Coccidia</taxon>
        <taxon>Eucoccidiorida</taxon>
        <taxon>Eimeriorina</taxon>
        <taxon>Cryptosporidiidae</taxon>
        <taxon>Cryptosporidium</taxon>
    </lineage>
</organism>
<keyword evidence="7" id="KW-1185">Reference proteome</keyword>
<comment type="caution">
    <text evidence="6">The sequence shown here is derived from an EMBL/GenBank/DDBJ whole genome shotgun (WGS) entry which is preliminary data.</text>
</comment>
<dbReference type="Proteomes" id="UP001311799">
    <property type="component" value="Unassembled WGS sequence"/>
</dbReference>
<protein>
    <submittedName>
        <fullName evidence="6">Uncharacterized protein</fullName>
    </submittedName>
</protein>
<dbReference type="EMBL" id="JAWDEY010000001">
    <property type="protein sequence ID" value="KAK6591191.1"/>
    <property type="molecule type" value="Genomic_DNA"/>
</dbReference>
<dbReference type="AlphaFoldDB" id="A0AAV9Y2M7"/>
<comment type="similarity">
    <text evidence="1">Belongs to the adaptor complexes medium subunit family.</text>
</comment>
<keyword evidence="4" id="KW-0472">Membrane</keyword>
<dbReference type="GO" id="GO:0016197">
    <property type="term" value="P:endosomal transport"/>
    <property type="evidence" value="ECO:0007669"/>
    <property type="project" value="TreeGrafter"/>
</dbReference>